<dbReference type="InterPro" id="IPR005119">
    <property type="entry name" value="LysR_subst-bd"/>
</dbReference>
<organism evidence="6 7">
    <name type="scientific">Alicyclobacillus fastidiosus</name>
    <dbReference type="NCBI Taxonomy" id="392011"/>
    <lineage>
        <taxon>Bacteria</taxon>
        <taxon>Bacillati</taxon>
        <taxon>Bacillota</taxon>
        <taxon>Bacilli</taxon>
        <taxon>Bacillales</taxon>
        <taxon>Alicyclobacillaceae</taxon>
        <taxon>Alicyclobacillus</taxon>
    </lineage>
</organism>
<keyword evidence="7" id="KW-1185">Reference proteome</keyword>
<evidence type="ECO:0000259" key="5">
    <source>
        <dbReference type="PROSITE" id="PS50931"/>
    </source>
</evidence>
<keyword evidence="3" id="KW-0238">DNA-binding</keyword>
<evidence type="ECO:0000313" key="6">
    <source>
        <dbReference type="EMBL" id="MFB5189928.1"/>
    </source>
</evidence>
<feature type="domain" description="HTH lysR-type" evidence="5">
    <location>
        <begin position="1"/>
        <end position="58"/>
    </location>
</feature>
<protein>
    <submittedName>
        <fullName evidence="6">LysR family transcriptional regulator</fullName>
    </submittedName>
</protein>
<dbReference type="PROSITE" id="PS50931">
    <property type="entry name" value="HTH_LYSR"/>
    <property type="match status" value="1"/>
</dbReference>
<evidence type="ECO:0000313" key="7">
    <source>
        <dbReference type="Proteomes" id="UP001579974"/>
    </source>
</evidence>
<keyword evidence="4" id="KW-0804">Transcription</keyword>
<accession>A0ABV5ACC9</accession>
<dbReference type="InterPro" id="IPR000847">
    <property type="entry name" value="LysR_HTH_N"/>
</dbReference>
<dbReference type="Pfam" id="PF00126">
    <property type="entry name" value="HTH_1"/>
    <property type="match status" value="1"/>
</dbReference>
<name>A0ABV5ACC9_9BACL</name>
<dbReference type="Pfam" id="PF03466">
    <property type="entry name" value="LysR_substrate"/>
    <property type="match status" value="1"/>
</dbReference>
<dbReference type="Proteomes" id="UP001579974">
    <property type="component" value="Unassembled WGS sequence"/>
</dbReference>
<dbReference type="RefSeq" id="WP_275476269.1">
    <property type="nucleotide sequence ID" value="NZ_CP162940.1"/>
</dbReference>
<dbReference type="CDD" id="cd08434">
    <property type="entry name" value="PBP2_GltC_like"/>
    <property type="match status" value="1"/>
</dbReference>
<dbReference type="InterPro" id="IPR036390">
    <property type="entry name" value="WH_DNA-bd_sf"/>
</dbReference>
<dbReference type="PANTHER" id="PTHR30419">
    <property type="entry name" value="HTH-TYPE TRANSCRIPTIONAL REGULATOR YBHD"/>
    <property type="match status" value="1"/>
</dbReference>
<reference evidence="6 7" key="1">
    <citation type="journal article" date="2024" name="Int. J. Mol. Sci.">
        <title>Exploration of Alicyclobacillus spp. Genome in Search of Antibiotic Resistance.</title>
        <authorList>
            <person name="Bucka-Kolendo J."/>
            <person name="Kiousi D.E."/>
            <person name="Dekowska A."/>
            <person name="Mikolajczuk-Szczyrba A."/>
            <person name="Karadedos D.M."/>
            <person name="Michael P."/>
            <person name="Galanis A."/>
            <person name="Sokolowska B."/>
        </authorList>
    </citation>
    <scope>NUCLEOTIDE SEQUENCE [LARGE SCALE GENOMIC DNA]</scope>
    <source>
        <strain evidence="6 7">KKP 3000</strain>
    </source>
</reference>
<dbReference type="Gene3D" id="3.40.190.290">
    <property type="match status" value="1"/>
</dbReference>
<sequence length="297" mass="33371">MEWSKLEYFRTVARTQHFTRAAELLSLSQPALSRAMASLEQELGTTLFDRQGRNVVLNEYGKTFLGYVEKALRTMDEGKAKIQEMLGVSNRSVSLAFLPTLGLGYVPLLVKEFNRSHPDVQIQLWQNPHETILKQLETGDIDLGLCLSPLKESLLEWRQLFSEELFVIVPTDHRLASNDYVRLTDIADEPFIGMKHGTGLRIVMDELFDQAGFSPQIAFEGEEVPTIAGLVGAGLGVSLTPYWSGLDLSSVRLLRVSEPICRRTIGIAWVAENELSLVAMNLKEHILEYGALMNRCF</sequence>
<evidence type="ECO:0000256" key="1">
    <source>
        <dbReference type="ARBA" id="ARBA00009437"/>
    </source>
</evidence>
<dbReference type="PANTHER" id="PTHR30419:SF28">
    <property type="entry name" value="HTH-TYPE TRANSCRIPTIONAL REGULATOR BSDA"/>
    <property type="match status" value="1"/>
</dbReference>
<dbReference type="PRINTS" id="PR00039">
    <property type="entry name" value="HTHLYSR"/>
</dbReference>
<gene>
    <name evidence="6" type="ORF">KKP3000_003319</name>
</gene>
<dbReference type="EMBL" id="JBDXSU010000004">
    <property type="protein sequence ID" value="MFB5189928.1"/>
    <property type="molecule type" value="Genomic_DNA"/>
</dbReference>
<comment type="caution">
    <text evidence="6">The sequence shown here is derived from an EMBL/GenBank/DDBJ whole genome shotgun (WGS) entry which is preliminary data.</text>
</comment>
<dbReference type="SUPFAM" id="SSF46785">
    <property type="entry name" value="Winged helix' DNA-binding domain"/>
    <property type="match status" value="1"/>
</dbReference>
<dbReference type="InterPro" id="IPR050950">
    <property type="entry name" value="HTH-type_LysR_regulators"/>
</dbReference>
<dbReference type="InterPro" id="IPR036388">
    <property type="entry name" value="WH-like_DNA-bd_sf"/>
</dbReference>
<evidence type="ECO:0000256" key="3">
    <source>
        <dbReference type="ARBA" id="ARBA00023125"/>
    </source>
</evidence>
<dbReference type="SUPFAM" id="SSF53850">
    <property type="entry name" value="Periplasmic binding protein-like II"/>
    <property type="match status" value="1"/>
</dbReference>
<dbReference type="Gene3D" id="1.10.10.10">
    <property type="entry name" value="Winged helix-like DNA-binding domain superfamily/Winged helix DNA-binding domain"/>
    <property type="match status" value="1"/>
</dbReference>
<proteinExistence type="inferred from homology"/>
<evidence type="ECO:0000256" key="2">
    <source>
        <dbReference type="ARBA" id="ARBA00023015"/>
    </source>
</evidence>
<evidence type="ECO:0000256" key="4">
    <source>
        <dbReference type="ARBA" id="ARBA00023163"/>
    </source>
</evidence>
<comment type="similarity">
    <text evidence="1">Belongs to the LysR transcriptional regulatory family.</text>
</comment>
<keyword evidence="2" id="KW-0805">Transcription regulation</keyword>